<dbReference type="OrthoDB" id="341259at2759"/>
<feature type="region of interest" description="Disordered" evidence="4">
    <location>
        <begin position="703"/>
        <end position="732"/>
    </location>
</feature>
<keyword evidence="2 3" id="KW-0040">ANK repeat</keyword>
<feature type="repeat" description="ANK" evidence="3">
    <location>
        <begin position="1499"/>
        <end position="1531"/>
    </location>
</feature>
<dbReference type="STRING" id="691883.A0A058Z010"/>
<feature type="compositionally biased region" description="Low complexity" evidence="4">
    <location>
        <begin position="568"/>
        <end position="623"/>
    </location>
</feature>
<dbReference type="Pfam" id="PF00023">
    <property type="entry name" value="Ank"/>
    <property type="match status" value="1"/>
</dbReference>
<feature type="compositionally biased region" description="Low complexity" evidence="4">
    <location>
        <begin position="1309"/>
        <end position="1318"/>
    </location>
</feature>
<dbReference type="InterPro" id="IPR036770">
    <property type="entry name" value="Ankyrin_rpt-contain_sf"/>
</dbReference>
<dbReference type="Pfam" id="PF02204">
    <property type="entry name" value="VPS9"/>
    <property type="match status" value="1"/>
</dbReference>
<dbReference type="EMBL" id="KB932216">
    <property type="protein sequence ID" value="KCV67570.1"/>
    <property type="molecule type" value="Genomic_DNA"/>
</dbReference>
<feature type="compositionally biased region" description="Low complexity" evidence="4">
    <location>
        <begin position="1237"/>
        <end position="1256"/>
    </location>
</feature>
<feature type="region of interest" description="Disordered" evidence="4">
    <location>
        <begin position="1142"/>
        <end position="1170"/>
    </location>
</feature>
<dbReference type="Pfam" id="PF12796">
    <property type="entry name" value="Ank_2"/>
    <property type="match status" value="1"/>
</dbReference>
<feature type="region of interest" description="Disordered" evidence="4">
    <location>
        <begin position="530"/>
        <end position="667"/>
    </location>
</feature>
<dbReference type="SUPFAM" id="SSF48403">
    <property type="entry name" value="Ankyrin repeat"/>
    <property type="match status" value="2"/>
</dbReference>
<proteinExistence type="predicted"/>
<feature type="region of interest" description="Disordered" evidence="4">
    <location>
        <begin position="1233"/>
        <end position="1259"/>
    </location>
</feature>
<feature type="compositionally biased region" description="Gly residues" evidence="4">
    <location>
        <begin position="314"/>
        <end position="328"/>
    </location>
</feature>
<evidence type="ECO:0000313" key="6">
    <source>
        <dbReference type="EMBL" id="KCV67570.1"/>
    </source>
</evidence>
<feature type="repeat" description="ANK" evidence="3">
    <location>
        <begin position="1466"/>
        <end position="1498"/>
    </location>
</feature>
<reference evidence="6" key="1">
    <citation type="submission" date="2013-04" db="EMBL/GenBank/DDBJ databases">
        <title>The Genome Sequence of Fonticula alba ATCC 38817.</title>
        <authorList>
            <consortium name="The Broad Institute Genomics Platform"/>
            <person name="Russ C."/>
            <person name="Cuomo C."/>
            <person name="Burger G."/>
            <person name="Gray M.W."/>
            <person name="Holland P.W.H."/>
            <person name="King N."/>
            <person name="Lang F.B.F."/>
            <person name="Roger A.J."/>
            <person name="Ruiz-Trillo I."/>
            <person name="Brown M."/>
            <person name="Walker B."/>
            <person name="Young S."/>
            <person name="Zeng Q."/>
            <person name="Gargeya S."/>
            <person name="Fitzgerald M."/>
            <person name="Haas B."/>
            <person name="Abouelleil A."/>
            <person name="Allen A.W."/>
            <person name="Alvarado L."/>
            <person name="Arachchi H.M."/>
            <person name="Berlin A.M."/>
            <person name="Chapman S.B."/>
            <person name="Gainer-Dewar J."/>
            <person name="Goldberg J."/>
            <person name="Griggs A."/>
            <person name="Gujja S."/>
            <person name="Hansen M."/>
            <person name="Howarth C."/>
            <person name="Imamovic A."/>
            <person name="Ireland A."/>
            <person name="Larimer J."/>
            <person name="McCowan C."/>
            <person name="Murphy C."/>
            <person name="Pearson M."/>
            <person name="Poon T.W."/>
            <person name="Priest M."/>
            <person name="Roberts A."/>
            <person name="Saif S."/>
            <person name="Shea T."/>
            <person name="Sisk P."/>
            <person name="Sykes S."/>
            <person name="Wortman J."/>
            <person name="Nusbaum C."/>
            <person name="Birren B."/>
        </authorList>
    </citation>
    <scope>NUCLEOTIDE SEQUENCE [LARGE SCALE GENOMIC DNA]</scope>
    <source>
        <strain evidence="6">ATCC 38817</strain>
    </source>
</reference>
<keyword evidence="1" id="KW-0677">Repeat</keyword>
<evidence type="ECO:0000256" key="3">
    <source>
        <dbReference type="PROSITE-ProRule" id="PRU00023"/>
    </source>
</evidence>
<dbReference type="Gene3D" id="1.20.1050.80">
    <property type="entry name" value="VPS9 domain"/>
    <property type="match status" value="1"/>
</dbReference>
<dbReference type="PANTHER" id="PTHR24166:SF48">
    <property type="entry name" value="PROTEIN VAPYRIN"/>
    <property type="match status" value="1"/>
</dbReference>
<dbReference type="eggNOG" id="KOG4177">
    <property type="taxonomic scope" value="Eukaryota"/>
</dbReference>
<dbReference type="PROSITE" id="PS51205">
    <property type="entry name" value="VPS9"/>
    <property type="match status" value="1"/>
</dbReference>
<accession>A0A058Z010</accession>
<gene>
    <name evidence="6" type="ORF">H696_05968</name>
</gene>
<evidence type="ECO:0000256" key="2">
    <source>
        <dbReference type="ARBA" id="ARBA00023043"/>
    </source>
</evidence>
<organism evidence="6">
    <name type="scientific">Fonticula alba</name>
    <name type="common">Slime mold</name>
    <dbReference type="NCBI Taxonomy" id="691883"/>
    <lineage>
        <taxon>Eukaryota</taxon>
        <taxon>Rotosphaerida</taxon>
        <taxon>Fonticulaceae</taxon>
        <taxon>Fonticula</taxon>
    </lineage>
</organism>
<feature type="region of interest" description="Disordered" evidence="4">
    <location>
        <begin position="1087"/>
        <end position="1119"/>
    </location>
</feature>
<feature type="compositionally biased region" description="Gly residues" evidence="4">
    <location>
        <begin position="1319"/>
        <end position="1331"/>
    </location>
</feature>
<dbReference type="RefSeq" id="XP_009498011.1">
    <property type="nucleotide sequence ID" value="XM_009499736.1"/>
</dbReference>
<dbReference type="SMART" id="SM00248">
    <property type="entry name" value="ANK"/>
    <property type="match status" value="7"/>
</dbReference>
<dbReference type="Proteomes" id="UP000030693">
    <property type="component" value="Unassembled WGS sequence"/>
</dbReference>
<evidence type="ECO:0000256" key="4">
    <source>
        <dbReference type="SAM" id="MobiDB-lite"/>
    </source>
</evidence>
<dbReference type="InterPro" id="IPR050889">
    <property type="entry name" value="Dendritic_Spine_Reg/Scaffold"/>
</dbReference>
<dbReference type="Gene3D" id="1.25.40.20">
    <property type="entry name" value="Ankyrin repeat-containing domain"/>
    <property type="match status" value="3"/>
</dbReference>
<feature type="domain" description="VPS9" evidence="5">
    <location>
        <begin position="914"/>
        <end position="1077"/>
    </location>
</feature>
<evidence type="ECO:0000256" key="1">
    <source>
        <dbReference type="ARBA" id="ARBA00022737"/>
    </source>
</evidence>
<sequence length="2011" mass="203890">MCASLAIFHDDDEDITENAFLQSVQARSDIMAIISMTAQQNALAQVPPAEGLGASCSGSPAVLATAALDPGSCSPGSPAAAAAAAGDTPMRLEGTFFIAVPSTASLNAAGLVGPFADSFLASHLMRAISQPGAPAGTPQRYRTLNGRVVSLSEDGSHFELSPEHGFSSDRRVRILFDESFYGSLDIDPDMLALLPAGVDPENALLYQAVCVADVFDTCQSSLLLGDQRPGAEPFPLNPPEAVDFLRLPGHPGSMADGHGQPGLGVDPPALDGPDLSRTPSFTHISPGPRLTESSFDFPASSSSSSSSPALVTGPGPGGGAGGGPGAGPAGALPEPPTTRDPAGPSPLALSMLPATGGNVAEGLAAARTMARGAPAAGDAWIEVGAPPPGPDIGRLSLRRSDSLSVRPRATGRLSVTSGPAPGFGIRRSSSVSGRLYTAPGPGDPADAPESELPAVAGFPFGSRLVYIPPRKSYPDCRQFLMGTSDNTEALELISALLIEFHHLFENVIASITGGRSDSDLVFHFLSSMSSSEDGPAAGMGANAGAGGRRGSGQADGPGSPGGPGASLGGAPVAGSSRTAHGSPASSGHARSGSSSSRLSSFLSRFSSPTGSMSPTPAGSPVVGAGAGAGAGAGRPPRAMSSPGSGRPSLRVATTPSPGPGRSSSADATSPVAAVTAAAAAAAAAAAPPLSPAVGVIRSPFGGGGHFQPAAEPQRPGPGHQRSGSAHRIPGTPVSIASRPVLAPALGTEALHSTSPPVVVDLLEQDPVPVWQPHGPPMPKPPAAIDDFDLIPQELCGQLAQSVHAAMVYLECTNPLFAEMASFLPGALLRPGGPGGARPAAAEAAALNAPGALAAGGGRLAPLLTGDLALDDPVPVAFVARQMVRNWTRLLHMVETYILGQTHTLVFLSLTIRLDSQEAYLVRCFQRLQALPLAFFLRPDLGPGSAAAQAAGPPAEVSACRPMSREERLLHSVATDILGKLDNFKSPSDKMFVIQTTFEAILKCFNAVHPGLPMGADDLVPRMAYVLIHSGLTHVYADLTFIGQLNRIATRFASAVDLVSDGQVQARARELLLGHKVAQLFGPGPEAFAQGPALGPGSPSPGAHTGGTARRSASQWSISSMAGSAGSPAAFRRSVSIEQGVGAAGGPAAGAGAGADGLAPGSGSGPAPPPAFGANLRDRVHALRAEAATQLAEEDYMLSTLRVVVSLVESLAQQPCLPGLTHQCPCRMEHPTTRMGLPADGGPALGSSAPGPGSSSHAAHRPTEVADLHLIGQFAGYFSSDSLPASGPGSGESSPPRAGAPGPHPPPAAGPGASSSSLGSGSGGSRGLGAGAPGSASSAAADTDLLFQSFLGAVARNDLAAVGRLLLDPPAHRLPAAKPPAGGCSPEALPGAASPEAVLVDSWPTSDFSDISSADGSPLGGEGLFTELLEEGDESDEAAGPAGPPAERLAVPLSRHAPMLVNLFDERGYTSLQHAASRGHRDMVELLLYCGAAINYPTLQGMTPLHFAAQYGQLPVVCALLRRAAHVRPATPQPLGPGKQLHWGPLPGSLAQEVRAAFGLPGPGPGGAPSRGQAELWVEAPAGTAIAPGPEPAGCTVIRPASAVLNVDARDASGASALHLAASNGHPAIIRALYAALLHGVALAEGDPALAAAGDLAGRLSQHPSTDRAVIRAAMQAAMCCGVPAELHPGYDACTPSPGDCAAVPRNLRGDTPLHMAVRWSSPLTVAEVLRPFNCMSRCAVELGIAQAPGPAGLAGPGAAPQLGFGGVLAATRGTLDTPMHIAPDFPVALVLLVGGASTLSKNRIGYTPLHSAARAARHGVVELLGSPARIVTFVEGLSVSLGDIGRPVRLAAARADVPLEQLVDLSQAPKLLRPPTRAEDISSLPVPPCQAGCLLTPLTLQLLHEPDFSGMTALHLGVLKKEPAMVSFLLTVDRTLIAQSGTDVPPLHSRRTFQEEDTPLHLAAALSSLQLVEILLRAEASPRIYNRQRLLPMDMSRSTDLQNRLSVPRTF</sequence>
<protein>
    <recommendedName>
        <fullName evidence="5">VPS9 domain-containing protein</fullName>
    </recommendedName>
</protein>
<dbReference type="SUPFAM" id="SSF109993">
    <property type="entry name" value="VPS9 domain"/>
    <property type="match status" value="1"/>
</dbReference>
<dbReference type="PANTHER" id="PTHR24166">
    <property type="entry name" value="ROLLING PEBBLES, ISOFORM B"/>
    <property type="match status" value="1"/>
</dbReference>
<feature type="compositionally biased region" description="Gly residues" evidence="4">
    <location>
        <begin position="541"/>
        <end position="567"/>
    </location>
</feature>
<dbReference type="PROSITE" id="PS50297">
    <property type="entry name" value="ANK_REP_REGION"/>
    <property type="match status" value="4"/>
</dbReference>
<dbReference type="InterPro" id="IPR002110">
    <property type="entry name" value="Ankyrin_rpt"/>
</dbReference>
<evidence type="ECO:0000259" key="5">
    <source>
        <dbReference type="PROSITE" id="PS51205"/>
    </source>
</evidence>
<dbReference type="InterPro" id="IPR003123">
    <property type="entry name" value="VPS9"/>
</dbReference>
<feature type="repeat" description="ANK" evidence="3">
    <location>
        <begin position="1612"/>
        <end position="1632"/>
    </location>
</feature>
<feature type="compositionally biased region" description="Low complexity" evidence="4">
    <location>
        <begin position="293"/>
        <end position="309"/>
    </location>
</feature>
<feature type="compositionally biased region" description="Low complexity" evidence="4">
    <location>
        <begin position="1090"/>
        <end position="1102"/>
    </location>
</feature>
<feature type="compositionally biased region" description="Gly residues" evidence="4">
    <location>
        <begin position="1142"/>
        <end position="1163"/>
    </location>
</feature>
<feature type="region of interest" description="Disordered" evidence="4">
    <location>
        <begin position="230"/>
        <end position="350"/>
    </location>
</feature>
<dbReference type="GeneID" id="20530693"/>
<feature type="compositionally biased region" description="Low complexity" evidence="4">
    <location>
        <begin position="1281"/>
        <end position="1300"/>
    </location>
</feature>
<feature type="repeat" description="ANK" evidence="3">
    <location>
        <begin position="1955"/>
        <end position="1987"/>
    </location>
</feature>
<dbReference type="InterPro" id="IPR037191">
    <property type="entry name" value="VPS9_dom_sf"/>
</dbReference>
<feature type="region of interest" description="Disordered" evidence="4">
    <location>
        <begin position="1280"/>
        <end position="1337"/>
    </location>
</feature>
<name>A0A058Z010_FONAL</name>
<dbReference type="PROSITE" id="PS50088">
    <property type="entry name" value="ANK_REPEAT"/>
    <property type="match status" value="4"/>
</dbReference>
<evidence type="ECO:0000313" key="7">
    <source>
        <dbReference type="Proteomes" id="UP000030693"/>
    </source>
</evidence>
<keyword evidence="7" id="KW-1185">Reference proteome</keyword>